<accession>A0A1M7TDI9</accession>
<dbReference type="STRING" id="1121883.SAMN02745226_01881"/>
<gene>
    <name evidence="5" type="ORF">SAMN02745226_01881</name>
</gene>
<dbReference type="InterPro" id="IPR006674">
    <property type="entry name" value="HD_domain"/>
</dbReference>
<dbReference type="Proteomes" id="UP000184207">
    <property type="component" value="Unassembled WGS sequence"/>
</dbReference>
<evidence type="ECO:0000259" key="4">
    <source>
        <dbReference type="PROSITE" id="PS51832"/>
    </source>
</evidence>
<evidence type="ECO:0000259" key="3">
    <source>
        <dbReference type="PROSITE" id="PS51831"/>
    </source>
</evidence>
<sequence length="575" mass="66510">MFSRKKPKESIKIRQFLELRFTQMVVLTLALLTVAYISVSAIVMSMYRDRLDNLQKNTWRIVDDEVDRITRMRNLAIARGIQEFVNEEIMTGHFSISESEFFSCPISTPEGVESIIFERTSEVPNEIRKYLKNDYQHYISMVVYGDTILKYIYVKLPQGYYVGTLTDKLGENLFEHIEIILNSLDVKEFHVYSFVKEGEIKQVYAIENHKEPLSKVEKIVWDVIRSGKRYFRKGFTGIEFADISKYEDEKISISPVVLHVSFNLTPFLLPVLVGLVLMILITLFVILLLKFVARKIAYQFSLPFESIVSSMKEFSRTHMYTPVDETCNVLEISEMVREYGNLAEDLSATLQELKATNEELEDAYVNLESLSKEVEDSYLSFARQLSMIAESYDEVTGNHIERVGELSAYFAGKLGLEKDFVEKIRIFAPLHDIGKILVPKEILTKPGKLTDEEFETIKHHVEHGAKLLGDSKYFEVARKIAKYHHEKWDGTGYVEGLKGEEIPIEARIVALVDVYDALRSERPYKKALSHEEAVKIILEGDGRTRPVHFDPRLLEILRENSEEIKSLWDEINTKY</sequence>
<dbReference type="InterPro" id="IPR003607">
    <property type="entry name" value="HD/PDEase_dom"/>
</dbReference>
<dbReference type="SUPFAM" id="SSF109604">
    <property type="entry name" value="HD-domain/PDEase-like"/>
    <property type="match status" value="1"/>
</dbReference>
<evidence type="ECO:0000313" key="5">
    <source>
        <dbReference type="EMBL" id="SHN68763.1"/>
    </source>
</evidence>
<proteinExistence type="predicted"/>
<dbReference type="SMART" id="SM00471">
    <property type="entry name" value="HDc"/>
    <property type="match status" value="1"/>
</dbReference>
<feature type="domain" description="HD" evidence="3">
    <location>
        <begin position="396"/>
        <end position="518"/>
    </location>
</feature>
<feature type="transmembrane region" description="Helical" evidence="2">
    <location>
        <begin position="267"/>
        <end position="289"/>
    </location>
</feature>
<keyword evidence="2" id="KW-1133">Transmembrane helix</keyword>
<dbReference type="CDD" id="cd00077">
    <property type="entry name" value="HDc"/>
    <property type="match status" value="1"/>
</dbReference>
<dbReference type="Pfam" id="PF13487">
    <property type="entry name" value="HD_5"/>
    <property type="match status" value="1"/>
</dbReference>
<feature type="domain" description="HD-GYP" evidence="4">
    <location>
        <begin position="374"/>
        <end position="573"/>
    </location>
</feature>
<keyword evidence="2" id="KW-0472">Membrane</keyword>
<feature type="coiled-coil region" evidence="1">
    <location>
        <begin position="336"/>
        <end position="377"/>
    </location>
</feature>
<protein>
    <submittedName>
        <fullName evidence="5">HD domain-containing protein</fullName>
    </submittedName>
</protein>
<evidence type="ECO:0000313" key="6">
    <source>
        <dbReference type="Proteomes" id="UP000184207"/>
    </source>
</evidence>
<dbReference type="InterPro" id="IPR052020">
    <property type="entry name" value="Cyclic_di-GMP/3'3'-cGAMP_PDE"/>
</dbReference>
<dbReference type="PANTHER" id="PTHR45228">
    <property type="entry name" value="CYCLIC DI-GMP PHOSPHODIESTERASE TM_0186-RELATED"/>
    <property type="match status" value="1"/>
</dbReference>
<dbReference type="RefSeq" id="WP_245789708.1">
    <property type="nucleotide sequence ID" value="NZ_FRDJ01000014.1"/>
</dbReference>
<evidence type="ECO:0000256" key="1">
    <source>
        <dbReference type="SAM" id="Coils"/>
    </source>
</evidence>
<reference evidence="6" key="1">
    <citation type="submission" date="2016-12" db="EMBL/GenBank/DDBJ databases">
        <authorList>
            <person name="Varghese N."/>
            <person name="Submissions S."/>
        </authorList>
    </citation>
    <scope>NUCLEOTIDE SEQUENCE [LARGE SCALE GENOMIC DNA]</scope>
    <source>
        <strain evidence="6">DSM 13020</strain>
    </source>
</reference>
<feature type="transmembrane region" description="Helical" evidence="2">
    <location>
        <begin position="21"/>
        <end position="47"/>
    </location>
</feature>
<dbReference type="AlphaFoldDB" id="A0A1M7TDI9"/>
<name>A0A1M7TDI9_FERGO</name>
<dbReference type="PANTHER" id="PTHR45228:SF8">
    <property type="entry name" value="TWO-COMPONENT RESPONSE REGULATOR-RELATED"/>
    <property type="match status" value="1"/>
</dbReference>
<dbReference type="PROSITE" id="PS51831">
    <property type="entry name" value="HD"/>
    <property type="match status" value="1"/>
</dbReference>
<keyword evidence="2" id="KW-0812">Transmembrane</keyword>
<evidence type="ECO:0000256" key="2">
    <source>
        <dbReference type="SAM" id="Phobius"/>
    </source>
</evidence>
<dbReference type="Gene3D" id="1.10.3210.10">
    <property type="entry name" value="Hypothetical protein af1432"/>
    <property type="match status" value="1"/>
</dbReference>
<dbReference type="InterPro" id="IPR037522">
    <property type="entry name" value="HD_GYP_dom"/>
</dbReference>
<organism evidence="5 6">
    <name type="scientific">Fervidobacterium gondwanense DSM 13020</name>
    <dbReference type="NCBI Taxonomy" id="1121883"/>
    <lineage>
        <taxon>Bacteria</taxon>
        <taxon>Thermotogati</taxon>
        <taxon>Thermotogota</taxon>
        <taxon>Thermotogae</taxon>
        <taxon>Thermotogales</taxon>
        <taxon>Fervidobacteriaceae</taxon>
        <taxon>Fervidobacterium</taxon>
    </lineage>
</organism>
<keyword evidence="6" id="KW-1185">Reference proteome</keyword>
<dbReference type="PROSITE" id="PS51832">
    <property type="entry name" value="HD_GYP"/>
    <property type="match status" value="1"/>
</dbReference>
<dbReference type="EMBL" id="FRDJ01000014">
    <property type="protein sequence ID" value="SHN68763.1"/>
    <property type="molecule type" value="Genomic_DNA"/>
</dbReference>
<keyword evidence="1" id="KW-0175">Coiled coil</keyword>